<gene>
    <name evidence="1" type="ORF">LCMAC201_01120</name>
</gene>
<dbReference type="InterPro" id="IPR036047">
    <property type="entry name" value="F-box-like_dom_sf"/>
</dbReference>
<sequence>MAVSIIDLPNEILTVIGLFLPLSAVSAYSCTRKQNNALFGCDYYWKCRYIQDFGTKEYLPFVPSCWKHEYHMYKIGLQYCLNYSFIDRKVMNGLDLVVNCSDVPFKTWVVRWTNLVIKSPKDRVILGKLDGIELVPLSPTEIMICEKCGWKTRYSERQQNGEVCV</sequence>
<dbReference type="SUPFAM" id="SSF81383">
    <property type="entry name" value="F-box domain"/>
    <property type="match status" value="1"/>
</dbReference>
<proteinExistence type="predicted"/>
<evidence type="ECO:0000313" key="1">
    <source>
        <dbReference type="EMBL" id="QBK87210.1"/>
    </source>
</evidence>
<reference evidence="1" key="1">
    <citation type="journal article" date="2019" name="MBio">
        <title>Virus Genomes from Deep Sea Sediments Expand the Ocean Megavirome and Support Independent Origins of Viral Gigantism.</title>
        <authorList>
            <person name="Backstrom D."/>
            <person name="Yutin N."/>
            <person name="Jorgensen S.L."/>
            <person name="Dharamshi J."/>
            <person name="Homa F."/>
            <person name="Zaremba-Niedwiedzka K."/>
            <person name="Spang A."/>
            <person name="Wolf Y.I."/>
            <person name="Koonin E.V."/>
            <person name="Ettema T.J."/>
        </authorList>
    </citation>
    <scope>NUCLEOTIDE SEQUENCE</scope>
</reference>
<name>A0A481YW13_9VIRU</name>
<dbReference type="EMBL" id="MK500345">
    <property type="protein sequence ID" value="QBK87210.1"/>
    <property type="molecule type" value="Genomic_DNA"/>
</dbReference>
<protein>
    <submittedName>
        <fullName evidence="1">F-box family protein</fullName>
    </submittedName>
</protein>
<organism evidence="1">
    <name type="scientific">Marseillevirus LCMAC201</name>
    <dbReference type="NCBI Taxonomy" id="2506605"/>
    <lineage>
        <taxon>Viruses</taxon>
        <taxon>Varidnaviria</taxon>
        <taxon>Bamfordvirae</taxon>
        <taxon>Nucleocytoviricota</taxon>
        <taxon>Megaviricetes</taxon>
        <taxon>Pimascovirales</taxon>
        <taxon>Pimascovirales incertae sedis</taxon>
        <taxon>Marseilleviridae</taxon>
    </lineage>
</organism>
<accession>A0A481YW13</accession>